<dbReference type="RefSeq" id="WP_059231662.1">
    <property type="nucleotide sequence ID" value="NZ_AP025340.1"/>
</dbReference>
<accession>A0AAW6KCH3</accession>
<evidence type="ECO:0000313" key="1">
    <source>
        <dbReference type="EMBL" id="MDE1453580.1"/>
    </source>
</evidence>
<dbReference type="EMBL" id="JARAFO010000055">
    <property type="protein sequence ID" value="MDE1453580.1"/>
    <property type="molecule type" value="Genomic_DNA"/>
</dbReference>
<dbReference type="AlphaFoldDB" id="A0AAW6KCH3"/>
<dbReference type="Proteomes" id="UP001216709">
    <property type="component" value="Unassembled WGS sequence"/>
</dbReference>
<reference evidence="1" key="1">
    <citation type="submission" date="2022-12" db="EMBL/GenBank/DDBJ databases">
        <title>Draft Genome Sequences of Bacillus licheniformis and Bacillus paralicheniformis strains isolated from Irish skim milk powders.</title>
        <authorList>
            <person name="Lourenco A."/>
            <person name="Li F."/>
            <person name="Geraldine D."/>
            <person name="Tobin J.T."/>
            <person name="Butler F."/>
            <person name="Jordan K."/>
            <person name="Obrien T."/>
        </authorList>
    </citation>
    <scope>NUCLEOTIDE SEQUENCE</scope>
    <source>
        <strain evidence="1">3370</strain>
    </source>
</reference>
<name>A0AAW6KCH3_9BACI</name>
<gene>
    <name evidence="1" type="ORF">PVN32_15520</name>
</gene>
<sequence length="93" mass="11275">MSEEFTLDKFKYFLECYFNPSMDYSDITDLAEEYRKDESVLNIKKFLYELLEIKNKEQWNAANIVIREHGMRNLNQEQIKQMVNSLIRVLNRS</sequence>
<comment type="caution">
    <text evidence="1">The sequence shown here is derived from an EMBL/GenBank/DDBJ whole genome shotgun (WGS) entry which is preliminary data.</text>
</comment>
<evidence type="ECO:0000313" key="2">
    <source>
        <dbReference type="Proteomes" id="UP001216709"/>
    </source>
</evidence>
<evidence type="ECO:0008006" key="3">
    <source>
        <dbReference type="Google" id="ProtNLM"/>
    </source>
</evidence>
<proteinExistence type="predicted"/>
<protein>
    <recommendedName>
        <fullName evidence="3">CdiI immunity protein domain-containing protein</fullName>
    </recommendedName>
</protein>
<organism evidence="1 2">
    <name type="scientific">Bacillus paralicheniformis</name>
    <dbReference type="NCBI Taxonomy" id="1648923"/>
    <lineage>
        <taxon>Bacteria</taxon>
        <taxon>Bacillati</taxon>
        <taxon>Bacillota</taxon>
        <taxon>Bacilli</taxon>
        <taxon>Bacillales</taxon>
        <taxon>Bacillaceae</taxon>
        <taxon>Bacillus</taxon>
    </lineage>
</organism>